<evidence type="ECO:0000256" key="1">
    <source>
        <dbReference type="ARBA" id="ARBA00010272"/>
    </source>
</evidence>
<dbReference type="PANTHER" id="PTHR33777:SF1">
    <property type="entry name" value="UPF0045 PROTEIN ECM15"/>
    <property type="match status" value="1"/>
</dbReference>
<dbReference type="SUPFAM" id="SSF89957">
    <property type="entry name" value="MTH1187/YkoF-like"/>
    <property type="match status" value="1"/>
</dbReference>
<dbReference type="AlphaFoldDB" id="A0A0U3F7P4"/>
<dbReference type="InterPro" id="IPR051614">
    <property type="entry name" value="UPF0045_domain"/>
</dbReference>
<dbReference type="Pfam" id="PF01910">
    <property type="entry name" value="Thiamine_BP"/>
    <property type="match status" value="1"/>
</dbReference>
<name>A0A0U3F7P4_9CREN</name>
<dbReference type="NCBIfam" id="TIGR00106">
    <property type="entry name" value="MTH1187 family thiamine-binding protein"/>
    <property type="match status" value="1"/>
</dbReference>
<keyword evidence="4" id="KW-1185">Reference proteome</keyword>
<dbReference type="GeneID" id="30680883"/>
<dbReference type="KEGG" id="iis:EYM_07550"/>
<dbReference type="STRING" id="940295.EYM_07550"/>
<dbReference type="OrthoDB" id="10763at2157"/>
<organism evidence="3 4">
    <name type="scientific">Ignicoccus islandicus DSM 13165</name>
    <dbReference type="NCBI Taxonomy" id="940295"/>
    <lineage>
        <taxon>Archaea</taxon>
        <taxon>Thermoproteota</taxon>
        <taxon>Thermoprotei</taxon>
        <taxon>Desulfurococcales</taxon>
        <taxon>Desulfurococcaceae</taxon>
        <taxon>Ignicoccus</taxon>
    </lineage>
</organism>
<gene>
    <name evidence="3" type="ORF">EYM_07550</name>
</gene>
<accession>A0A0U3F7P4</accession>
<dbReference type="PANTHER" id="PTHR33777">
    <property type="entry name" value="UPF0045 PROTEIN ECM15"/>
    <property type="match status" value="1"/>
</dbReference>
<dbReference type="Gene3D" id="3.30.70.930">
    <property type="match status" value="1"/>
</dbReference>
<comment type="similarity">
    <text evidence="1">Belongs to the UPF0045 family.</text>
</comment>
<dbReference type="InterPro" id="IPR029756">
    <property type="entry name" value="MTH1187/YkoF-like"/>
</dbReference>
<dbReference type="EMBL" id="CP006867">
    <property type="protein sequence ID" value="ALU12056.1"/>
    <property type="molecule type" value="Genomic_DNA"/>
</dbReference>
<dbReference type="Proteomes" id="UP000060778">
    <property type="component" value="Chromosome"/>
</dbReference>
<evidence type="ECO:0000259" key="2">
    <source>
        <dbReference type="Pfam" id="PF01910"/>
    </source>
</evidence>
<reference evidence="3 4" key="1">
    <citation type="submission" date="2013-11" db="EMBL/GenBank/DDBJ databases">
        <title>Comparative genomics of Ignicoccus.</title>
        <authorList>
            <person name="Podar M."/>
        </authorList>
    </citation>
    <scope>NUCLEOTIDE SEQUENCE [LARGE SCALE GENOMIC DNA]</scope>
    <source>
        <strain evidence="3 4">DSM 13165</strain>
    </source>
</reference>
<proteinExistence type="inferred from homology"/>
<dbReference type="RefSeq" id="WP_075050466.1">
    <property type="nucleotide sequence ID" value="NZ_CP006867.1"/>
</dbReference>
<feature type="domain" description="Thiamine-binding protein" evidence="2">
    <location>
        <begin position="3"/>
        <end position="94"/>
    </location>
</feature>
<dbReference type="InterPro" id="IPR002767">
    <property type="entry name" value="Thiamine_BP"/>
</dbReference>
<protein>
    <recommendedName>
        <fullName evidence="2">Thiamine-binding protein domain-containing protein</fullName>
    </recommendedName>
</protein>
<evidence type="ECO:0000313" key="3">
    <source>
        <dbReference type="EMBL" id="ALU12056.1"/>
    </source>
</evidence>
<sequence length="100" mass="11545">MIVEIQVLPLGTGSPSVSEYVAEAVKVLRDKGLNFKVTPMATVFEIDNFSQISDVLDEIRKRMEARGIKRVVFVIRIDYRSDKELKMDRKVESVMKRIRD</sequence>
<dbReference type="GO" id="GO:0005829">
    <property type="term" value="C:cytosol"/>
    <property type="evidence" value="ECO:0007669"/>
    <property type="project" value="TreeGrafter"/>
</dbReference>
<evidence type="ECO:0000313" key="4">
    <source>
        <dbReference type="Proteomes" id="UP000060778"/>
    </source>
</evidence>